<dbReference type="EMBL" id="JACHOO010000008">
    <property type="protein sequence ID" value="MBB5754489.1"/>
    <property type="molecule type" value="Genomic_DNA"/>
</dbReference>
<reference evidence="2 3" key="1">
    <citation type="submission" date="2020-08" db="EMBL/GenBank/DDBJ databases">
        <title>Genomic Encyclopedia of Type Strains, Phase IV (KMG-IV): sequencing the most valuable type-strain genomes for metagenomic binning, comparative biology and taxonomic classification.</title>
        <authorList>
            <person name="Goeker M."/>
        </authorList>
    </citation>
    <scope>NUCLEOTIDE SEQUENCE [LARGE SCALE GENOMIC DNA]</scope>
    <source>
        <strain evidence="2 3">DSM 16268</strain>
    </source>
</reference>
<sequence length="232" mass="24945">MRAVLSAAVLALLAAWPARAGDIADRAFLGFSPDGSRFAFEEFGVQDGSGFPYASVFVIDTHADAWIPGSPVRVQLDQDGATVAEARKAAEEKASAILTGIVPGGRLVASSPVTELSSDPHHLRFVPRPAVPPIDQPLELAIEEYPLAVADAPEGQEIKGFRLTLSSNAGERLLHEDSEIPQSRGFPTEYRISDVVAYYPRSGRPVLVTLVMMLVYGFEGPDGRYIAVTTRL</sequence>
<organism evidence="2 3">
    <name type="scientific">Prosthecomicrobium pneumaticum</name>
    <dbReference type="NCBI Taxonomy" id="81895"/>
    <lineage>
        <taxon>Bacteria</taxon>
        <taxon>Pseudomonadati</taxon>
        <taxon>Pseudomonadota</taxon>
        <taxon>Alphaproteobacteria</taxon>
        <taxon>Hyphomicrobiales</taxon>
        <taxon>Kaistiaceae</taxon>
        <taxon>Prosthecomicrobium</taxon>
    </lineage>
</organism>
<comment type="caution">
    <text evidence="2">The sequence shown here is derived from an EMBL/GenBank/DDBJ whole genome shotgun (WGS) entry which is preliminary data.</text>
</comment>
<accession>A0A7W9FPH4</accession>
<dbReference type="RefSeq" id="WP_210308563.1">
    <property type="nucleotide sequence ID" value="NZ_JACHOO010000008.1"/>
</dbReference>
<gene>
    <name evidence="2" type="ORF">GGQ63_003575</name>
</gene>
<dbReference type="AlphaFoldDB" id="A0A7W9FPH4"/>
<evidence type="ECO:0000313" key="2">
    <source>
        <dbReference type="EMBL" id="MBB5754489.1"/>
    </source>
</evidence>
<keyword evidence="3" id="KW-1185">Reference proteome</keyword>
<dbReference type="Proteomes" id="UP000523821">
    <property type="component" value="Unassembled WGS sequence"/>
</dbReference>
<proteinExistence type="predicted"/>
<feature type="chain" id="PRO_5030835913" evidence="1">
    <location>
        <begin position="21"/>
        <end position="232"/>
    </location>
</feature>
<dbReference type="InterPro" id="IPR018725">
    <property type="entry name" value="DUF2259_secreted"/>
</dbReference>
<evidence type="ECO:0000313" key="3">
    <source>
        <dbReference type="Proteomes" id="UP000523821"/>
    </source>
</evidence>
<evidence type="ECO:0000256" key="1">
    <source>
        <dbReference type="SAM" id="SignalP"/>
    </source>
</evidence>
<dbReference type="Pfam" id="PF10016">
    <property type="entry name" value="DUF2259"/>
    <property type="match status" value="1"/>
</dbReference>
<name>A0A7W9FPH4_9HYPH</name>
<feature type="signal peptide" evidence="1">
    <location>
        <begin position="1"/>
        <end position="20"/>
    </location>
</feature>
<protein>
    <submittedName>
        <fullName evidence="2">Putative secreted protein</fullName>
    </submittedName>
</protein>
<keyword evidence="1" id="KW-0732">Signal</keyword>